<dbReference type="AlphaFoldDB" id="A0A086T5Q6"/>
<feature type="region of interest" description="Disordered" evidence="1">
    <location>
        <begin position="632"/>
        <end position="659"/>
    </location>
</feature>
<name>A0A086T5Q6_HAPC1</name>
<proteinExistence type="predicted"/>
<feature type="region of interest" description="Disordered" evidence="1">
    <location>
        <begin position="1"/>
        <end position="45"/>
    </location>
</feature>
<feature type="compositionally biased region" description="Basic and acidic residues" evidence="1">
    <location>
        <begin position="536"/>
        <end position="560"/>
    </location>
</feature>
<feature type="region of interest" description="Disordered" evidence="1">
    <location>
        <begin position="287"/>
        <end position="340"/>
    </location>
</feature>
<dbReference type="Pfam" id="PF10056">
    <property type="entry name" value="DUF2293"/>
    <property type="match status" value="1"/>
</dbReference>
<feature type="domain" description="DUF2293" evidence="2">
    <location>
        <begin position="180"/>
        <end position="267"/>
    </location>
</feature>
<dbReference type="Proteomes" id="UP000029964">
    <property type="component" value="Unassembled WGS sequence"/>
</dbReference>
<evidence type="ECO:0000313" key="4">
    <source>
        <dbReference type="Proteomes" id="UP000029964"/>
    </source>
</evidence>
<dbReference type="HOGENOM" id="CLU_006657_0_0_1"/>
<comment type="caution">
    <text evidence="3">The sequence shown here is derived from an EMBL/GenBank/DDBJ whole genome shotgun (WGS) entry which is preliminary data.</text>
</comment>
<evidence type="ECO:0000256" key="1">
    <source>
        <dbReference type="SAM" id="MobiDB-lite"/>
    </source>
</evidence>
<accession>A0A086T5Q6</accession>
<feature type="compositionally biased region" description="Acidic residues" evidence="1">
    <location>
        <begin position="290"/>
        <end position="301"/>
    </location>
</feature>
<feature type="region of interest" description="Disordered" evidence="1">
    <location>
        <begin position="686"/>
        <end position="751"/>
    </location>
</feature>
<organism evidence="3 4">
    <name type="scientific">Hapsidospora chrysogenum (strain ATCC 11550 / CBS 779.69 / DSM 880 / IAM 14645 / JCM 23072 / IMI 49137)</name>
    <name type="common">Acremonium chrysogenum</name>
    <dbReference type="NCBI Taxonomy" id="857340"/>
    <lineage>
        <taxon>Eukaryota</taxon>
        <taxon>Fungi</taxon>
        <taxon>Dikarya</taxon>
        <taxon>Ascomycota</taxon>
        <taxon>Pezizomycotina</taxon>
        <taxon>Sordariomycetes</taxon>
        <taxon>Hypocreomycetidae</taxon>
        <taxon>Hypocreales</taxon>
        <taxon>Bionectriaceae</taxon>
        <taxon>Hapsidospora</taxon>
    </lineage>
</organism>
<dbReference type="InterPro" id="IPR018744">
    <property type="entry name" value="DUF2293"/>
</dbReference>
<dbReference type="PANTHER" id="PTHR38113:SF1">
    <property type="entry name" value="DUF2293 DOMAIN-CONTAINING PROTEIN"/>
    <property type="match status" value="1"/>
</dbReference>
<dbReference type="OrthoDB" id="5288828at2759"/>
<protein>
    <recommendedName>
        <fullName evidence="2">DUF2293 domain-containing protein</fullName>
    </recommendedName>
</protein>
<feature type="compositionally biased region" description="Low complexity" evidence="1">
    <location>
        <begin position="640"/>
        <end position="654"/>
    </location>
</feature>
<evidence type="ECO:0000259" key="2">
    <source>
        <dbReference type="Pfam" id="PF10056"/>
    </source>
</evidence>
<evidence type="ECO:0000313" key="3">
    <source>
        <dbReference type="EMBL" id="KFH44688.1"/>
    </source>
</evidence>
<reference evidence="4" key="1">
    <citation type="journal article" date="2014" name="Genome Announc.">
        <title>Genome sequence and annotation of Acremonium chrysogenum, producer of the beta-lactam antibiotic cephalosporin C.</title>
        <authorList>
            <person name="Terfehr D."/>
            <person name="Dahlmann T.A."/>
            <person name="Specht T."/>
            <person name="Zadra I."/>
            <person name="Kuernsteiner H."/>
            <person name="Kueck U."/>
        </authorList>
    </citation>
    <scope>NUCLEOTIDE SEQUENCE [LARGE SCALE GENOMIC DNA]</scope>
    <source>
        <strain evidence="4">ATCC 11550 / CBS 779.69 / DSM 880 / IAM 14645 / JCM 23072 / IMI 49137</strain>
    </source>
</reference>
<sequence>MGREKKKKPQAIVGGPKERHRRIPKSQFDPKAPMPTGFVAKPALPQSKSKHHTYFEFVENKNKKKKLEFQVTTKSTPPPGFEFVPIGNPALTRACKELSREKDAMIFIVSARFTTLNTKEIDTNHLSHHVHRTGHHIREAIVEEARVNLADLAGAVASNGEPEPLPSSQAEYTAQANNTILDLFPRIPHTDRQSILVQSFNLSSINQRPKPVGLCTDMPLSRRVQLAVLAHIRHNHTRYDELLKETSWQNARKVVEALCLDILVKWRGDEETGRDQLDEILREVVVISDSDSEESGDESGDTADSSNDAMDVSDMERDRPAHATAQGIPRDQRAPVHHQPQVRAGPVMALTTPISIARPSGRNGEVSKGIVHGQRPSDATVEMNFSPQALKWLDPSVTDHNNILALQLLDLDQDRWPWLEALGQRQNPIVYFHANIGMDPPLLYPSPTLQSAMPRVHDQMRTTEAHSRHVTPVADRLQDMLVPSIEPMSPDTTMQPRFVRTLPPRLPPSPARRPVAFRPESASPSMESGPNTKPFYSERRVIDDRPAQEPPQGHHGDPYGREPAPGYYEPRPVFHPPLPSNVEPRAQPFGTAPAPAQRIAGGMGRPGDRSNPIFMEDRGGFFERVYDEPGSAFPRRSHADPVPASWAPPAASRVPEPHRVVSWEEGSRILRESRNDANVEVIPISGARTLPPGAQAYVPPTGSRSAPRPYDPWSQREPQHGESYHQTQAVEPAPLRQDYMAGPSRPRSHQV</sequence>
<dbReference type="PANTHER" id="PTHR38113">
    <property type="match status" value="1"/>
</dbReference>
<keyword evidence="4" id="KW-1185">Reference proteome</keyword>
<gene>
    <name evidence="3" type="ORF">ACRE_045580</name>
</gene>
<feature type="region of interest" description="Disordered" evidence="1">
    <location>
        <begin position="502"/>
        <end position="568"/>
    </location>
</feature>
<dbReference type="EMBL" id="JPKY01000044">
    <property type="protein sequence ID" value="KFH44688.1"/>
    <property type="molecule type" value="Genomic_DNA"/>
</dbReference>
<feature type="compositionally biased region" description="Polar residues" evidence="1">
    <location>
        <begin position="522"/>
        <end position="531"/>
    </location>
</feature>